<comment type="similarity">
    <text evidence="2 10">Belongs to the IPP isomerase type 1 family.</text>
</comment>
<evidence type="ECO:0000313" key="13">
    <source>
        <dbReference type="EMBL" id="MFC0563329.1"/>
    </source>
</evidence>
<proteinExistence type="inferred from homology"/>
<evidence type="ECO:0000256" key="1">
    <source>
        <dbReference type="ARBA" id="ARBA00004826"/>
    </source>
</evidence>
<evidence type="ECO:0000313" key="14">
    <source>
        <dbReference type="Proteomes" id="UP001589894"/>
    </source>
</evidence>
<dbReference type="InterPro" id="IPR056375">
    <property type="entry name" value="Idi_bact"/>
</dbReference>
<dbReference type="Proteomes" id="UP001589894">
    <property type="component" value="Unassembled WGS sequence"/>
</dbReference>
<dbReference type="GO" id="GO:0004452">
    <property type="term" value="F:isopentenyl-diphosphate delta-isomerase activity"/>
    <property type="evidence" value="ECO:0007669"/>
    <property type="project" value="UniProtKB-EC"/>
</dbReference>
<evidence type="ECO:0000256" key="10">
    <source>
        <dbReference type="HAMAP-Rule" id="MF_00202"/>
    </source>
</evidence>
<dbReference type="NCBIfam" id="TIGR02150">
    <property type="entry name" value="IPP_isom_1"/>
    <property type="match status" value="1"/>
</dbReference>
<protein>
    <recommendedName>
        <fullName evidence="3 10">Isopentenyl-diphosphate Delta-isomerase</fullName>
        <shortName evidence="10">IPP isomerase</shortName>
        <ecNumber evidence="3 10">5.3.3.2</ecNumber>
    </recommendedName>
    <alternativeName>
        <fullName evidence="10">IPP:DMAPP isomerase</fullName>
    </alternativeName>
    <alternativeName>
        <fullName evidence="10">Isopentenyl pyrophosphate isomerase</fullName>
    </alternativeName>
</protein>
<dbReference type="EC" id="5.3.3.2" evidence="3 10"/>
<feature type="domain" description="Nudix hydrolase" evidence="12">
    <location>
        <begin position="33"/>
        <end position="169"/>
    </location>
</feature>
<dbReference type="PANTHER" id="PTHR10885:SF0">
    <property type="entry name" value="ISOPENTENYL-DIPHOSPHATE DELTA-ISOMERASE"/>
    <property type="match status" value="1"/>
</dbReference>
<feature type="binding site" evidence="10">
    <location>
        <position position="119"/>
    </location>
    <ligand>
        <name>Mn(2+)</name>
        <dbReference type="ChEBI" id="CHEBI:29035"/>
    </ligand>
</feature>
<keyword evidence="8 10" id="KW-0414">Isoprene biosynthesis</keyword>
<keyword evidence="4 10" id="KW-0963">Cytoplasm</keyword>
<organism evidence="13 14">
    <name type="scientific">Plantactinospora siamensis</name>
    <dbReference type="NCBI Taxonomy" id="555372"/>
    <lineage>
        <taxon>Bacteria</taxon>
        <taxon>Bacillati</taxon>
        <taxon>Actinomycetota</taxon>
        <taxon>Actinomycetes</taxon>
        <taxon>Micromonosporales</taxon>
        <taxon>Micromonosporaceae</taxon>
        <taxon>Plantactinospora</taxon>
    </lineage>
</organism>
<feature type="region of interest" description="Disordered" evidence="11">
    <location>
        <begin position="178"/>
        <end position="201"/>
    </location>
</feature>
<feature type="binding site" evidence="10">
    <location>
        <position position="28"/>
    </location>
    <ligand>
        <name>Mn(2+)</name>
        <dbReference type="ChEBI" id="CHEBI:29035"/>
    </ligand>
</feature>
<keyword evidence="14" id="KW-1185">Reference proteome</keyword>
<comment type="cofactor">
    <cofactor evidence="10">
        <name>Mg(2+)</name>
        <dbReference type="ChEBI" id="CHEBI:18420"/>
    </cofactor>
    <text evidence="10">Binds 1 Mg(2+) ion per subunit. The magnesium ion binds only when substrate is bound.</text>
</comment>
<comment type="catalytic activity">
    <reaction evidence="10">
        <text>isopentenyl diphosphate = dimethylallyl diphosphate</text>
        <dbReference type="Rhea" id="RHEA:23284"/>
        <dbReference type="ChEBI" id="CHEBI:57623"/>
        <dbReference type="ChEBI" id="CHEBI:128769"/>
        <dbReference type="EC" id="5.3.3.2"/>
    </reaction>
</comment>
<reference evidence="13 14" key="1">
    <citation type="submission" date="2024-09" db="EMBL/GenBank/DDBJ databases">
        <authorList>
            <person name="Sun Q."/>
            <person name="Mori K."/>
        </authorList>
    </citation>
    <scope>NUCLEOTIDE SEQUENCE [LARGE SCALE GENOMIC DNA]</scope>
    <source>
        <strain evidence="13 14">TBRC 2205</strain>
    </source>
</reference>
<comment type="subcellular location">
    <subcellularLocation>
        <location evidence="10">Cytoplasm</location>
    </subcellularLocation>
</comment>
<keyword evidence="5 10" id="KW-0479">Metal-binding</keyword>
<dbReference type="RefSeq" id="WP_377335742.1">
    <property type="nucleotide sequence ID" value="NZ_JBHLUE010000002.1"/>
</dbReference>
<feature type="active site" evidence="10">
    <location>
        <position position="119"/>
    </location>
</feature>
<keyword evidence="6 10" id="KW-0460">Magnesium</keyword>
<dbReference type="SUPFAM" id="SSF55811">
    <property type="entry name" value="Nudix"/>
    <property type="match status" value="1"/>
</dbReference>
<evidence type="ECO:0000256" key="8">
    <source>
        <dbReference type="ARBA" id="ARBA00023229"/>
    </source>
</evidence>
<dbReference type="InterPro" id="IPR000086">
    <property type="entry name" value="NUDIX_hydrolase_dom"/>
</dbReference>
<keyword evidence="9 10" id="KW-0413">Isomerase</keyword>
<evidence type="ECO:0000256" key="2">
    <source>
        <dbReference type="ARBA" id="ARBA00007579"/>
    </source>
</evidence>
<evidence type="ECO:0000256" key="9">
    <source>
        <dbReference type="ARBA" id="ARBA00023235"/>
    </source>
</evidence>
<evidence type="ECO:0000256" key="6">
    <source>
        <dbReference type="ARBA" id="ARBA00022842"/>
    </source>
</evidence>
<comment type="cofactor">
    <cofactor evidence="10">
        <name>Mn(2+)</name>
        <dbReference type="ChEBI" id="CHEBI:29035"/>
    </cofactor>
    <text evidence="10">Binds 1 Mn(2+) ion per subunit.</text>
</comment>
<feature type="binding site" evidence="10">
    <location>
        <position position="72"/>
    </location>
    <ligand>
        <name>Mn(2+)</name>
        <dbReference type="ChEBI" id="CHEBI:29035"/>
    </ligand>
</feature>
<dbReference type="InterPro" id="IPR011876">
    <property type="entry name" value="IsopentenylPP_isomerase_typ1"/>
</dbReference>
<feature type="active site" evidence="10">
    <location>
        <position position="70"/>
    </location>
</feature>
<sequence length="201" mass="21863">MTSREDHLVELVDEYGTPVGETSVRAAHEPPGRLHRAFSVFLVDGDGRLLLQRRSARKTRFPLRWANSCCGHPAPEEPLAEAANRRLGEELGLPPAALTECGVHLYRADDPATGRVEFEYDHVLRAEAPAGIEADPDPDEVAEVRWVDPTEVAADLAARPDAYAPWFSGVLQQLLRSAGPAGPERTGVELSGEVVERSGGR</sequence>
<dbReference type="CDD" id="cd02885">
    <property type="entry name" value="NUDIX_IPP_Isomerase"/>
    <property type="match status" value="1"/>
</dbReference>
<evidence type="ECO:0000256" key="5">
    <source>
        <dbReference type="ARBA" id="ARBA00022723"/>
    </source>
</evidence>
<comment type="pathway">
    <text evidence="1 10">Isoprenoid biosynthesis; dimethylallyl diphosphate biosynthesis; dimethylallyl diphosphate from isopentenyl diphosphate: step 1/1.</text>
</comment>
<dbReference type="Gene3D" id="3.90.79.10">
    <property type="entry name" value="Nucleoside Triphosphate Pyrophosphohydrolase"/>
    <property type="match status" value="1"/>
</dbReference>
<keyword evidence="7 10" id="KW-0464">Manganese</keyword>
<feature type="binding site" evidence="10">
    <location>
        <position position="35"/>
    </location>
    <ligand>
        <name>Mn(2+)</name>
        <dbReference type="ChEBI" id="CHEBI:29035"/>
    </ligand>
</feature>
<dbReference type="Pfam" id="PF00293">
    <property type="entry name" value="NUDIX"/>
    <property type="match status" value="1"/>
</dbReference>
<comment type="function">
    <text evidence="10">Catalyzes the 1,3-allylic rearrangement of the homoallylic substrate isopentenyl (IPP) to its highly electrophilic allylic isomer, dimethylallyl diphosphate (DMAPP).</text>
</comment>
<dbReference type="PROSITE" id="PS51462">
    <property type="entry name" value="NUDIX"/>
    <property type="match status" value="1"/>
</dbReference>
<evidence type="ECO:0000256" key="3">
    <source>
        <dbReference type="ARBA" id="ARBA00012057"/>
    </source>
</evidence>
<feature type="binding site" evidence="10">
    <location>
        <position position="90"/>
    </location>
    <ligand>
        <name>Mg(2+)</name>
        <dbReference type="ChEBI" id="CHEBI:18420"/>
    </ligand>
</feature>
<accession>A0ABV6NSB8</accession>
<evidence type="ECO:0000256" key="7">
    <source>
        <dbReference type="ARBA" id="ARBA00023211"/>
    </source>
</evidence>
<dbReference type="EMBL" id="JBHLUE010000002">
    <property type="protein sequence ID" value="MFC0563329.1"/>
    <property type="molecule type" value="Genomic_DNA"/>
</dbReference>
<dbReference type="InterPro" id="IPR015797">
    <property type="entry name" value="NUDIX_hydrolase-like_dom_sf"/>
</dbReference>
<evidence type="ECO:0000256" key="4">
    <source>
        <dbReference type="ARBA" id="ARBA00022490"/>
    </source>
</evidence>
<feature type="binding site" evidence="10">
    <location>
        <position position="117"/>
    </location>
    <ligand>
        <name>Mn(2+)</name>
        <dbReference type="ChEBI" id="CHEBI:29035"/>
    </ligand>
</feature>
<dbReference type="PIRSF" id="PIRSF018427">
    <property type="entry name" value="Isopntndiph_ism"/>
    <property type="match status" value="1"/>
</dbReference>
<evidence type="ECO:0000256" key="11">
    <source>
        <dbReference type="SAM" id="MobiDB-lite"/>
    </source>
</evidence>
<dbReference type="PANTHER" id="PTHR10885">
    <property type="entry name" value="ISOPENTENYL-DIPHOSPHATE DELTA-ISOMERASE"/>
    <property type="match status" value="1"/>
</dbReference>
<name>A0ABV6NSB8_9ACTN</name>
<evidence type="ECO:0000259" key="12">
    <source>
        <dbReference type="PROSITE" id="PS51462"/>
    </source>
</evidence>
<comment type="caution">
    <text evidence="13">The sequence shown here is derived from an EMBL/GenBank/DDBJ whole genome shotgun (WGS) entry which is preliminary data.</text>
</comment>
<gene>
    <name evidence="10 13" type="primary">idi</name>
    <name evidence="13" type="ORF">ACFFHU_04000</name>
</gene>
<dbReference type="HAMAP" id="MF_00202">
    <property type="entry name" value="Idi"/>
    <property type="match status" value="1"/>
</dbReference>
<dbReference type="NCBIfam" id="NF002995">
    <property type="entry name" value="PRK03759.1"/>
    <property type="match status" value="1"/>
</dbReference>